<evidence type="ECO:0000256" key="3">
    <source>
        <dbReference type="ARBA" id="ARBA00022692"/>
    </source>
</evidence>
<feature type="compositionally biased region" description="Basic and acidic residues" evidence="8">
    <location>
        <begin position="80"/>
        <end position="89"/>
    </location>
</feature>
<feature type="region of interest" description="Disordered" evidence="8">
    <location>
        <begin position="61"/>
        <end position="89"/>
    </location>
</feature>
<evidence type="ECO:0000256" key="5">
    <source>
        <dbReference type="ARBA" id="ARBA00022989"/>
    </source>
</evidence>
<dbReference type="OrthoDB" id="5925at2759"/>
<evidence type="ECO:0000313" key="11">
    <source>
        <dbReference type="Proteomes" id="UP001153076"/>
    </source>
</evidence>
<dbReference type="GO" id="GO:0006122">
    <property type="term" value="P:mitochondrial electron transport, ubiquinol to cytochrome c"/>
    <property type="evidence" value="ECO:0007669"/>
    <property type="project" value="TreeGrafter"/>
</dbReference>
<dbReference type="Gene3D" id="1.10.760.10">
    <property type="entry name" value="Cytochrome c-like domain"/>
    <property type="match status" value="1"/>
</dbReference>
<evidence type="ECO:0000256" key="9">
    <source>
        <dbReference type="SAM" id="Phobius"/>
    </source>
</evidence>
<dbReference type="Proteomes" id="UP001153076">
    <property type="component" value="Unassembled WGS sequence"/>
</dbReference>
<dbReference type="GO" id="GO:0046872">
    <property type="term" value="F:metal ion binding"/>
    <property type="evidence" value="ECO:0007669"/>
    <property type="project" value="UniProtKB-KW"/>
</dbReference>
<keyword evidence="11" id="KW-1185">Reference proteome</keyword>
<evidence type="ECO:0000256" key="2">
    <source>
        <dbReference type="ARBA" id="ARBA00022617"/>
    </source>
</evidence>
<organism evidence="10 11">
    <name type="scientific">Carnegiea gigantea</name>
    <dbReference type="NCBI Taxonomy" id="171969"/>
    <lineage>
        <taxon>Eukaryota</taxon>
        <taxon>Viridiplantae</taxon>
        <taxon>Streptophyta</taxon>
        <taxon>Embryophyta</taxon>
        <taxon>Tracheophyta</taxon>
        <taxon>Spermatophyta</taxon>
        <taxon>Magnoliopsida</taxon>
        <taxon>eudicotyledons</taxon>
        <taxon>Gunneridae</taxon>
        <taxon>Pentapetalae</taxon>
        <taxon>Caryophyllales</taxon>
        <taxon>Cactineae</taxon>
        <taxon>Cactaceae</taxon>
        <taxon>Cactoideae</taxon>
        <taxon>Echinocereeae</taxon>
        <taxon>Carnegiea</taxon>
    </lineage>
</organism>
<evidence type="ECO:0000256" key="1">
    <source>
        <dbReference type="ARBA" id="ARBA00004370"/>
    </source>
</evidence>
<dbReference type="EMBL" id="JAKOGI010000025">
    <property type="protein sequence ID" value="KAJ8449129.1"/>
    <property type="molecule type" value="Genomic_DNA"/>
</dbReference>
<comment type="caution">
    <text evidence="10">The sequence shown here is derived from an EMBL/GenBank/DDBJ whole genome shotgun (WGS) entry which is preliminary data.</text>
</comment>
<evidence type="ECO:0000256" key="6">
    <source>
        <dbReference type="ARBA" id="ARBA00023004"/>
    </source>
</evidence>
<feature type="transmembrane region" description="Helical" evidence="9">
    <location>
        <begin position="129"/>
        <end position="149"/>
    </location>
</feature>
<dbReference type="InterPro" id="IPR036909">
    <property type="entry name" value="Cyt_c-like_dom_sf"/>
</dbReference>
<dbReference type="InterPro" id="IPR002326">
    <property type="entry name" value="Cyt_c1"/>
</dbReference>
<evidence type="ECO:0000256" key="7">
    <source>
        <dbReference type="ARBA" id="ARBA00023136"/>
    </source>
</evidence>
<sequence>MAFTLDACARLFSTGNHTHEVADLEMGFTPGEIQPQQVPPNSGIWPSFSERLSWWATKVKRVKPHQPPPSENAEPGADPEPPHDDDYGEVKEAKGLSKVTQATQMVLPAAVGWGGYFVIGQGALYNPAFAFSVFGLHVLGIMSMVVGWYMEAKSPRLTGVTAASEKALLSELIGFGLCGRASPALSSVVSKRQDGIGSLGTKALRIFALLGAAYTEDEVKAMAAEIEVEDGPNDEGEMFMRPGHINLLTSLNCWGIREGLHYNPHFTVEQIAIHDLHNLLLLIANTMEKLFQLYLPSHQ</sequence>
<keyword evidence="4" id="KW-0479">Metal-binding</keyword>
<evidence type="ECO:0000256" key="8">
    <source>
        <dbReference type="SAM" id="MobiDB-lite"/>
    </source>
</evidence>
<reference evidence="10" key="1">
    <citation type="submission" date="2022-04" db="EMBL/GenBank/DDBJ databases">
        <title>Carnegiea gigantea Genome sequencing and assembly v2.</title>
        <authorList>
            <person name="Copetti D."/>
            <person name="Sanderson M.J."/>
            <person name="Burquez A."/>
            <person name="Wojciechowski M.F."/>
        </authorList>
    </citation>
    <scope>NUCLEOTIDE SEQUENCE</scope>
    <source>
        <strain evidence="10">SGP5-SGP5p</strain>
        <tissue evidence="10">Aerial part</tissue>
    </source>
</reference>
<feature type="transmembrane region" description="Helical" evidence="9">
    <location>
        <begin position="105"/>
        <end position="123"/>
    </location>
</feature>
<dbReference type="AlphaFoldDB" id="A0A9Q1QP96"/>
<accession>A0A9Q1QP96</accession>
<dbReference type="GO" id="GO:0005739">
    <property type="term" value="C:mitochondrion"/>
    <property type="evidence" value="ECO:0007669"/>
    <property type="project" value="GOC"/>
</dbReference>
<dbReference type="GO" id="GO:0020037">
    <property type="term" value="F:heme binding"/>
    <property type="evidence" value="ECO:0007669"/>
    <property type="project" value="InterPro"/>
</dbReference>
<name>A0A9Q1QP96_9CARY</name>
<dbReference type="PANTHER" id="PTHR10266:SF3">
    <property type="entry name" value="CYTOCHROME C1, HEME PROTEIN, MITOCHONDRIAL"/>
    <property type="match status" value="1"/>
</dbReference>
<comment type="subcellular location">
    <subcellularLocation>
        <location evidence="1">Membrane</location>
    </subcellularLocation>
</comment>
<keyword evidence="2" id="KW-0349">Heme</keyword>
<protein>
    <submittedName>
        <fullName evidence="10">Uncharacterized protein</fullName>
    </submittedName>
</protein>
<dbReference type="GO" id="GO:0016020">
    <property type="term" value="C:membrane"/>
    <property type="evidence" value="ECO:0007669"/>
    <property type="project" value="UniProtKB-SubCell"/>
</dbReference>
<keyword evidence="6" id="KW-0408">Iron</keyword>
<dbReference type="GO" id="GO:0009055">
    <property type="term" value="F:electron transfer activity"/>
    <property type="evidence" value="ECO:0007669"/>
    <property type="project" value="InterPro"/>
</dbReference>
<evidence type="ECO:0000256" key="4">
    <source>
        <dbReference type="ARBA" id="ARBA00022723"/>
    </source>
</evidence>
<gene>
    <name evidence="10" type="ORF">Cgig2_004184</name>
</gene>
<proteinExistence type="predicted"/>
<keyword evidence="5 9" id="KW-1133">Transmembrane helix</keyword>
<dbReference type="Pfam" id="PF02167">
    <property type="entry name" value="Cytochrom_C1"/>
    <property type="match status" value="1"/>
</dbReference>
<keyword evidence="3 9" id="KW-0812">Transmembrane</keyword>
<evidence type="ECO:0000313" key="10">
    <source>
        <dbReference type="EMBL" id="KAJ8449129.1"/>
    </source>
</evidence>
<dbReference type="SUPFAM" id="SSF46626">
    <property type="entry name" value="Cytochrome c"/>
    <property type="match status" value="1"/>
</dbReference>
<keyword evidence="7 9" id="KW-0472">Membrane</keyword>
<dbReference type="PANTHER" id="PTHR10266">
    <property type="entry name" value="CYTOCHROME C1"/>
    <property type="match status" value="1"/>
</dbReference>